<dbReference type="EMBL" id="BLXT01002201">
    <property type="protein sequence ID" value="GFN91959.1"/>
    <property type="molecule type" value="Genomic_DNA"/>
</dbReference>
<name>A0AAV3ZBL3_9GAST</name>
<evidence type="ECO:0000313" key="2">
    <source>
        <dbReference type="Proteomes" id="UP000735302"/>
    </source>
</evidence>
<organism evidence="1 2">
    <name type="scientific">Plakobranchus ocellatus</name>
    <dbReference type="NCBI Taxonomy" id="259542"/>
    <lineage>
        <taxon>Eukaryota</taxon>
        <taxon>Metazoa</taxon>
        <taxon>Spiralia</taxon>
        <taxon>Lophotrochozoa</taxon>
        <taxon>Mollusca</taxon>
        <taxon>Gastropoda</taxon>
        <taxon>Heterobranchia</taxon>
        <taxon>Euthyneura</taxon>
        <taxon>Panpulmonata</taxon>
        <taxon>Sacoglossa</taxon>
        <taxon>Placobranchoidea</taxon>
        <taxon>Plakobranchidae</taxon>
        <taxon>Plakobranchus</taxon>
    </lineage>
</organism>
<reference evidence="1 2" key="1">
    <citation type="journal article" date="2021" name="Elife">
        <title>Chloroplast acquisition without the gene transfer in kleptoplastic sea slugs, Plakobranchus ocellatus.</title>
        <authorList>
            <person name="Maeda T."/>
            <person name="Takahashi S."/>
            <person name="Yoshida T."/>
            <person name="Shimamura S."/>
            <person name="Takaki Y."/>
            <person name="Nagai Y."/>
            <person name="Toyoda A."/>
            <person name="Suzuki Y."/>
            <person name="Arimoto A."/>
            <person name="Ishii H."/>
            <person name="Satoh N."/>
            <person name="Nishiyama T."/>
            <person name="Hasebe M."/>
            <person name="Maruyama T."/>
            <person name="Minagawa J."/>
            <person name="Obokata J."/>
            <person name="Shigenobu S."/>
        </authorList>
    </citation>
    <scope>NUCLEOTIDE SEQUENCE [LARGE SCALE GENOMIC DNA]</scope>
</reference>
<accession>A0AAV3ZBL3</accession>
<sequence>MFAFSKRKKYAWERFGPVVDERSIIEKLHHQVLNRSIASLNQPTESIWRPPGRLQSVFGGRDIDSRVFLAAASLTLEFFWGRVIIACYTGVARQNNSTPKKTLESKWWPPE</sequence>
<protein>
    <submittedName>
        <fullName evidence="1">Uncharacterized protein</fullName>
    </submittedName>
</protein>
<proteinExistence type="predicted"/>
<dbReference type="AlphaFoldDB" id="A0AAV3ZBL3"/>
<dbReference type="Proteomes" id="UP000735302">
    <property type="component" value="Unassembled WGS sequence"/>
</dbReference>
<gene>
    <name evidence="1" type="ORF">PoB_001846500</name>
</gene>
<evidence type="ECO:0000313" key="1">
    <source>
        <dbReference type="EMBL" id="GFN91959.1"/>
    </source>
</evidence>
<keyword evidence="2" id="KW-1185">Reference proteome</keyword>
<comment type="caution">
    <text evidence="1">The sequence shown here is derived from an EMBL/GenBank/DDBJ whole genome shotgun (WGS) entry which is preliminary data.</text>
</comment>